<reference evidence="3" key="1">
    <citation type="submission" date="2021-02" db="EMBL/GenBank/DDBJ databases">
        <title>First Annotated Genome of the Yellow-green Alga Tribonema minus.</title>
        <authorList>
            <person name="Mahan K.M."/>
        </authorList>
    </citation>
    <scope>NUCLEOTIDE SEQUENCE</scope>
    <source>
        <strain evidence="3">UTEX B ZZ1240</strain>
    </source>
</reference>
<proteinExistence type="predicted"/>
<dbReference type="NCBIfam" id="NF003967">
    <property type="entry name" value="PRK05461.1"/>
    <property type="match status" value="1"/>
</dbReference>
<evidence type="ECO:0000313" key="4">
    <source>
        <dbReference type="Proteomes" id="UP000664859"/>
    </source>
</evidence>
<feature type="domain" description="ApaG" evidence="2">
    <location>
        <begin position="190"/>
        <end position="328"/>
    </location>
</feature>
<protein>
    <submittedName>
        <fullName evidence="3">ApaG domain-containing protein</fullName>
    </submittedName>
</protein>
<sequence>MTAADAHNNNAQRLPQAEPQPAPAVYLNGDEPIQLPEIVAPELSMTAEERVVLWEEICASEPRLQLAIEEQDFGTAEQLRNRITALKAQDPYFALREAIDSALAREDYYSAAKFKLQLDKLGPPQTILESVANGSRRVDMSPTINQAVSAAQQSAAAAAAADAQQSGGSGGGGGAAAASKTTTVYSTRSETETHGVRVEVRAQYFPEQSDPAKAQFVFVYRVRVTNASRATVQLAARRWHIRTANAKTGKTAVQEVKGPGVVGQQPVLEPGQSFEYSSACPVFQRPRDSVRVLARMEGAFTMVTGAVGERGFEAKIDPFYLILPESVV</sequence>
<evidence type="ECO:0000313" key="3">
    <source>
        <dbReference type="EMBL" id="KAG5186138.1"/>
    </source>
</evidence>
<dbReference type="Gene3D" id="2.60.40.1470">
    <property type="entry name" value="ApaG domain"/>
    <property type="match status" value="1"/>
</dbReference>
<comment type="caution">
    <text evidence="3">The sequence shown here is derived from an EMBL/GenBank/DDBJ whole genome shotgun (WGS) entry which is preliminary data.</text>
</comment>
<accession>A0A835ZBY5</accession>
<evidence type="ECO:0000259" key="2">
    <source>
        <dbReference type="PROSITE" id="PS51087"/>
    </source>
</evidence>
<keyword evidence="4" id="KW-1185">Reference proteome</keyword>
<dbReference type="InterPro" id="IPR007474">
    <property type="entry name" value="ApaG_domain"/>
</dbReference>
<evidence type="ECO:0000256" key="1">
    <source>
        <dbReference type="SAM" id="MobiDB-lite"/>
    </source>
</evidence>
<dbReference type="OrthoDB" id="34839at2759"/>
<dbReference type="Proteomes" id="UP000664859">
    <property type="component" value="Unassembled WGS sequence"/>
</dbReference>
<dbReference type="AlphaFoldDB" id="A0A835ZBY5"/>
<dbReference type="PANTHER" id="PTHR47191">
    <property type="entry name" value="OS05G0170800 PROTEIN"/>
    <property type="match status" value="1"/>
</dbReference>
<dbReference type="PROSITE" id="PS51087">
    <property type="entry name" value="APAG"/>
    <property type="match status" value="1"/>
</dbReference>
<dbReference type="PANTHER" id="PTHR47191:SF2">
    <property type="entry name" value="OS05G0170800 PROTEIN"/>
    <property type="match status" value="1"/>
</dbReference>
<dbReference type="EMBL" id="JAFCMP010000113">
    <property type="protein sequence ID" value="KAG5186138.1"/>
    <property type="molecule type" value="Genomic_DNA"/>
</dbReference>
<organism evidence="3 4">
    <name type="scientific">Tribonema minus</name>
    <dbReference type="NCBI Taxonomy" id="303371"/>
    <lineage>
        <taxon>Eukaryota</taxon>
        <taxon>Sar</taxon>
        <taxon>Stramenopiles</taxon>
        <taxon>Ochrophyta</taxon>
        <taxon>PX clade</taxon>
        <taxon>Xanthophyceae</taxon>
        <taxon>Tribonematales</taxon>
        <taxon>Tribonemataceae</taxon>
        <taxon>Tribonema</taxon>
    </lineage>
</organism>
<dbReference type="InterPro" id="IPR050718">
    <property type="entry name" value="ApaG-like"/>
</dbReference>
<name>A0A835ZBY5_9STRA</name>
<feature type="region of interest" description="Disordered" evidence="1">
    <location>
        <begin position="1"/>
        <end position="23"/>
    </location>
</feature>
<dbReference type="InterPro" id="IPR036767">
    <property type="entry name" value="ApaG_sf"/>
</dbReference>
<dbReference type="SUPFAM" id="SSF110069">
    <property type="entry name" value="ApaG-like"/>
    <property type="match status" value="1"/>
</dbReference>
<dbReference type="Pfam" id="PF04379">
    <property type="entry name" value="DUF525"/>
    <property type="match status" value="1"/>
</dbReference>
<gene>
    <name evidence="3" type="ORF">JKP88DRAFT_257341</name>
</gene>